<dbReference type="InterPro" id="IPR011528">
    <property type="entry name" value="NERD"/>
</dbReference>
<proteinExistence type="predicted"/>
<accession>A0A3N4NR49</accession>
<evidence type="ECO:0000313" key="5">
    <source>
        <dbReference type="Proteomes" id="UP000272412"/>
    </source>
</evidence>
<keyword evidence="5" id="KW-1185">Reference proteome</keyword>
<feature type="transmembrane region" description="Helical" evidence="2">
    <location>
        <begin position="20"/>
        <end position="41"/>
    </location>
</feature>
<keyword evidence="2" id="KW-0472">Membrane</keyword>
<feature type="domain" description="NERD" evidence="3">
    <location>
        <begin position="74"/>
        <end position="192"/>
    </location>
</feature>
<evidence type="ECO:0000313" key="4">
    <source>
        <dbReference type="EMBL" id="RPD89743.1"/>
    </source>
</evidence>
<dbReference type="EMBL" id="RPFL01000005">
    <property type="protein sequence ID" value="RPD89743.1"/>
    <property type="molecule type" value="Genomic_DNA"/>
</dbReference>
<feature type="compositionally biased region" description="Low complexity" evidence="1">
    <location>
        <begin position="55"/>
        <end position="65"/>
    </location>
</feature>
<dbReference type="Pfam" id="PF08378">
    <property type="entry name" value="NERD"/>
    <property type="match status" value="1"/>
</dbReference>
<organism evidence="4 5">
    <name type="scientific">Neisseria weixii</name>
    <dbReference type="NCBI Taxonomy" id="1853276"/>
    <lineage>
        <taxon>Bacteria</taxon>
        <taxon>Pseudomonadati</taxon>
        <taxon>Pseudomonadota</taxon>
        <taxon>Betaproteobacteria</taxon>
        <taxon>Neisseriales</taxon>
        <taxon>Neisseriaceae</taxon>
        <taxon>Neisseria</taxon>
    </lineage>
</organism>
<keyword evidence="2" id="KW-1133">Transmembrane helix</keyword>
<evidence type="ECO:0000256" key="2">
    <source>
        <dbReference type="SAM" id="Phobius"/>
    </source>
</evidence>
<comment type="caution">
    <text evidence="4">The sequence shown here is derived from an EMBL/GenBank/DDBJ whole genome shotgun (WGS) entry which is preliminary data.</text>
</comment>
<gene>
    <name evidence="4" type="ORF">EGK74_02855</name>
</gene>
<dbReference type="PROSITE" id="PS50965">
    <property type="entry name" value="NERD"/>
    <property type="match status" value="1"/>
</dbReference>
<feature type="region of interest" description="Disordered" evidence="1">
    <location>
        <begin position="44"/>
        <end position="69"/>
    </location>
</feature>
<keyword evidence="2" id="KW-0812">Transmembrane</keyword>
<dbReference type="AlphaFoldDB" id="A0A3N4NR49"/>
<sequence>MNRPSEKVLVFRRPPLGENNTMESLIIFVIVVCFVCMLLVGKGSNQPSRRKKTRQNSNQKKQSNLNKEEKTALKGAIGEQIIKVQVLSKLDTARYRYFHNLIVPIDGGSTQIDNIVISPYGIFVIEAKYFQGWIFGAPNQPRWTHTLPSGSKFSFQNPLRQNYKHIKALSKLLGLSDKEFHSIVAFTHRNCQLKTTFPENVCLVSDFIPYVQKHDKEVFSIEQCTEFCRILSNPDFEATPERIEHHVQSLKQKETSAVHHVV</sequence>
<name>A0A3N4NR49_9NEIS</name>
<evidence type="ECO:0000256" key="1">
    <source>
        <dbReference type="SAM" id="MobiDB-lite"/>
    </source>
</evidence>
<dbReference type="Proteomes" id="UP000272412">
    <property type="component" value="Unassembled WGS sequence"/>
</dbReference>
<reference evidence="4 5" key="1">
    <citation type="submission" date="2018-11" db="EMBL/GenBank/DDBJ databases">
        <title>Neisseria weixii sp. nov. isolated from the rectal contents of plateau pika (Ochotona cruzoniae).</title>
        <authorList>
            <person name="Zhang G."/>
        </authorList>
    </citation>
    <scope>NUCLEOTIDE SEQUENCE [LARGE SCALE GENOMIC DNA]</scope>
    <source>
        <strain evidence="4 5">10009</strain>
    </source>
</reference>
<protein>
    <submittedName>
        <fullName evidence="4">NERD domain-containing protein</fullName>
    </submittedName>
</protein>
<evidence type="ECO:0000259" key="3">
    <source>
        <dbReference type="PROSITE" id="PS50965"/>
    </source>
</evidence>